<dbReference type="InterPro" id="IPR002579">
    <property type="entry name" value="Met_Sox_Rdtase_MsrB_dom"/>
</dbReference>
<sequence>MSLLSLSARQAQTLLRVGFSRSFLASSVLLSTPSDFDPRKLTRSQWRSRLDPEVFRVVREKGTEPPFSSEFNNVKGPGEFSCVCCSQVLFSTDEKYDSGSGWPSFTGPVLESSLKTLKDNSHGMRRTEVLCKNCGAHLGHVFTDGPSKERPLRYCINGIALKFNPE</sequence>
<dbReference type="PROSITE" id="PS51790">
    <property type="entry name" value="MSRB"/>
    <property type="match status" value="1"/>
</dbReference>
<keyword evidence="2 6" id="KW-0479">Metal-binding</keyword>
<comment type="cofactor">
    <cofactor evidence="6">
        <name>Zn(2+)</name>
        <dbReference type="ChEBI" id="CHEBI:29105"/>
    </cofactor>
    <text evidence="6">Binds 1 zinc ion per subunit.</text>
</comment>
<evidence type="ECO:0000256" key="3">
    <source>
        <dbReference type="ARBA" id="ARBA00022833"/>
    </source>
</evidence>
<dbReference type="InterPro" id="IPR011057">
    <property type="entry name" value="Mss4-like_sf"/>
</dbReference>
<dbReference type="GO" id="GO:0046872">
    <property type="term" value="F:metal ion binding"/>
    <property type="evidence" value="ECO:0007669"/>
    <property type="project" value="UniProtKB-KW"/>
</dbReference>
<dbReference type="InterPro" id="IPR028427">
    <property type="entry name" value="Met_Sox_Rdtase_MsrB"/>
</dbReference>
<comment type="similarity">
    <text evidence="1 6">Belongs to the MsrB Met sulfoxide reductase family.</text>
</comment>
<dbReference type="GO" id="GO:0030091">
    <property type="term" value="P:protein repair"/>
    <property type="evidence" value="ECO:0007669"/>
    <property type="project" value="InterPro"/>
</dbReference>
<gene>
    <name evidence="8" type="primary">MSRB</name>
</gene>
<dbReference type="PANTHER" id="PTHR10173:SF52">
    <property type="entry name" value="METHIONINE-R-SULFOXIDE REDUCTASE B1"/>
    <property type="match status" value="1"/>
</dbReference>
<evidence type="ECO:0000256" key="6">
    <source>
        <dbReference type="RuleBase" id="RU365044"/>
    </source>
</evidence>
<proteinExistence type="evidence at transcript level"/>
<dbReference type="FunFam" id="2.170.150.20:FF:000001">
    <property type="entry name" value="Peptide methionine sulfoxide reductase MsrB"/>
    <property type="match status" value="1"/>
</dbReference>
<dbReference type="Pfam" id="PF01641">
    <property type="entry name" value="SelR"/>
    <property type="match status" value="1"/>
</dbReference>
<dbReference type="SUPFAM" id="SSF51316">
    <property type="entry name" value="Mss4-like"/>
    <property type="match status" value="1"/>
</dbReference>
<keyword evidence="3 6" id="KW-0862">Zinc</keyword>
<dbReference type="Gene3D" id="2.170.150.20">
    <property type="entry name" value="Peptide methionine sulfoxide reductase"/>
    <property type="match status" value="1"/>
</dbReference>
<dbReference type="EC" id="1.8.4.12" evidence="6"/>
<evidence type="ECO:0000256" key="5">
    <source>
        <dbReference type="ARBA" id="ARBA00048488"/>
    </source>
</evidence>
<dbReference type="GO" id="GO:0033743">
    <property type="term" value="F:peptide-methionine (R)-S-oxide reductase activity"/>
    <property type="evidence" value="ECO:0007669"/>
    <property type="project" value="UniProtKB-EC"/>
</dbReference>
<dbReference type="GO" id="GO:0006979">
    <property type="term" value="P:response to oxidative stress"/>
    <property type="evidence" value="ECO:0007669"/>
    <property type="project" value="InterPro"/>
</dbReference>
<comment type="catalytic activity">
    <reaction evidence="5 6">
        <text>L-methionyl-[protein] + [thioredoxin]-disulfide + H2O = L-methionyl-(R)-S-oxide-[protein] + [thioredoxin]-dithiol</text>
        <dbReference type="Rhea" id="RHEA:24164"/>
        <dbReference type="Rhea" id="RHEA-COMP:10698"/>
        <dbReference type="Rhea" id="RHEA-COMP:10700"/>
        <dbReference type="Rhea" id="RHEA-COMP:12313"/>
        <dbReference type="Rhea" id="RHEA-COMP:12314"/>
        <dbReference type="ChEBI" id="CHEBI:15377"/>
        <dbReference type="ChEBI" id="CHEBI:16044"/>
        <dbReference type="ChEBI" id="CHEBI:29950"/>
        <dbReference type="ChEBI" id="CHEBI:45764"/>
        <dbReference type="ChEBI" id="CHEBI:50058"/>
        <dbReference type="EC" id="1.8.4.12"/>
    </reaction>
</comment>
<keyword evidence="4 6" id="KW-0560">Oxidoreductase</keyword>
<dbReference type="GO" id="GO:0005737">
    <property type="term" value="C:cytoplasm"/>
    <property type="evidence" value="ECO:0007669"/>
    <property type="project" value="TreeGrafter"/>
</dbReference>
<protein>
    <recommendedName>
        <fullName evidence="6">Peptide-methionine (R)-S-oxide reductase</fullName>
        <ecNumber evidence="6">1.8.4.12</ecNumber>
    </recommendedName>
</protein>
<evidence type="ECO:0000259" key="7">
    <source>
        <dbReference type="PROSITE" id="PS51790"/>
    </source>
</evidence>
<dbReference type="AlphaFoldDB" id="C1BNP8"/>
<comment type="function">
    <text evidence="6">Methionine-sulfoxide reductase that specifically reduces methionine (R)-sulfoxide back to methionine. While in many cases methionine oxidation is the result of random oxidation following oxidative stress, methionine oxidation is also a post-translational modification that takes place on specific residues.</text>
</comment>
<feature type="domain" description="MsrB" evidence="7">
    <location>
        <begin position="43"/>
        <end position="166"/>
    </location>
</feature>
<dbReference type="NCBIfam" id="TIGR00357">
    <property type="entry name" value="peptide-methionine (R)-S-oxide reductase MsrB"/>
    <property type="match status" value="1"/>
</dbReference>
<evidence type="ECO:0000256" key="2">
    <source>
        <dbReference type="ARBA" id="ARBA00022723"/>
    </source>
</evidence>
<organism evidence="8">
    <name type="scientific">Caligus rogercresseyi</name>
    <name type="common">Sea louse</name>
    <dbReference type="NCBI Taxonomy" id="217165"/>
    <lineage>
        <taxon>Eukaryota</taxon>
        <taxon>Metazoa</taxon>
        <taxon>Ecdysozoa</taxon>
        <taxon>Arthropoda</taxon>
        <taxon>Crustacea</taxon>
        <taxon>Multicrustacea</taxon>
        <taxon>Hexanauplia</taxon>
        <taxon>Copepoda</taxon>
        <taxon>Siphonostomatoida</taxon>
        <taxon>Caligidae</taxon>
        <taxon>Caligus</taxon>
    </lineage>
</organism>
<name>C1BNP8_CALRO</name>
<evidence type="ECO:0000256" key="4">
    <source>
        <dbReference type="ARBA" id="ARBA00023002"/>
    </source>
</evidence>
<dbReference type="EMBL" id="BT076227">
    <property type="protein sequence ID" value="ACO10651.1"/>
    <property type="molecule type" value="mRNA"/>
</dbReference>
<dbReference type="PANTHER" id="PTHR10173">
    <property type="entry name" value="METHIONINE SULFOXIDE REDUCTASE"/>
    <property type="match status" value="1"/>
</dbReference>
<evidence type="ECO:0000256" key="1">
    <source>
        <dbReference type="ARBA" id="ARBA00007174"/>
    </source>
</evidence>
<evidence type="ECO:0000313" key="8">
    <source>
        <dbReference type="EMBL" id="ACO10651.1"/>
    </source>
</evidence>
<accession>C1BNP8</accession>
<reference evidence="8" key="1">
    <citation type="submission" date="2009-03" db="EMBL/GenBank/DDBJ databases">
        <title>Caligus rogercresseyi ESTs and full-length cDNAs.</title>
        <authorList>
            <person name="Yasuike M."/>
            <person name="von Schalburg K."/>
            <person name="Cooper G."/>
            <person name="Leong J."/>
            <person name="Jones S.R.M."/>
            <person name="Koop B.F."/>
        </authorList>
    </citation>
    <scope>NUCLEOTIDE SEQUENCE</scope>
    <source>
        <tissue evidence="8">Whole tissue</tissue>
    </source>
</reference>